<reference evidence="1 2" key="1">
    <citation type="submission" date="2013-12" db="EMBL/GenBank/DDBJ databases">
        <title>Comparative genomics of relapsing fever spirochetes.</title>
        <authorList>
            <person name="Schwan T.G."/>
            <person name="Raffel S.J."/>
            <person name="Porcella S.F."/>
        </authorList>
    </citation>
    <scope>NUCLEOTIDE SEQUENCE [LARGE SCALE GENOMIC DNA]</scope>
    <source>
        <strain evidence="1 2">CR2A</strain>
    </source>
</reference>
<organism evidence="1 2">
    <name type="scientific">Borrelia duttonii CR2A</name>
    <dbReference type="NCBI Taxonomy" id="1432657"/>
    <lineage>
        <taxon>Bacteria</taxon>
        <taxon>Pseudomonadati</taxon>
        <taxon>Spirochaetota</taxon>
        <taxon>Spirochaetia</taxon>
        <taxon>Spirochaetales</taxon>
        <taxon>Borreliaceae</taxon>
        <taxon>Borrelia</taxon>
    </lineage>
</organism>
<proteinExistence type="predicted"/>
<accession>W6TGN0</accession>
<dbReference type="EMBL" id="AZIT01000001">
    <property type="protein sequence ID" value="ETZ18067.1"/>
    <property type="molecule type" value="Genomic_DNA"/>
</dbReference>
<dbReference type="Proteomes" id="UP000019148">
    <property type="component" value="Unassembled WGS sequence"/>
</dbReference>
<gene>
    <name evidence="1" type="ORF">BDCR2A_00040</name>
</gene>
<sequence length="21" mass="2368">MGQADILSFLLLKIMGYKVVK</sequence>
<evidence type="ECO:0000313" key="2">
    <source>
        <dbReference type="Proteomes" id="UP000019148"/>
    </source>
</evidence>
<name>W6TGN0_9SPIR</name>
<comment type="caution">
    <text evidence="1">The sequence shown here is derived from an EMBL/GenBank/DDBJ whole genome shotgun (WGS) entry which is preliminary data.</text>
</comment>
<protein>
    <submittedName>
        <fullName evidence="1">Uncharacterized protein</fullName>
    </submittedName>
</protein>
<dbReference type="AlphaFoldDB" id="W6TGN0"/>
<evidence type="ECO:0000313" key="1">
    <source>
        <dbReference type="EMBL" id="ETZ18067.1"/>
    </source>
</evidence>